<reference evidence="2" key="1">
    <citation type="submission" date="2020-02" db="EMBL/GenBank/DDBJ databases">
        <authorList>
            <person name="Meier V. D."/>
        </authorList>
    </citation>
    <scope>NUCLEOTIDE SEQUENCE</scope>
    <source>
        <strain evidence="2">AVDCRST_MAG28</strain>
    </source>
</reference>
<dbReference type="AlphaFoldDB" id="A0A6J4QTS8"/>
<dbReference type="PANTHER" id="PTHR43689:SF8">
    <property type="entry name" value="ALPHA_BETA-HYDROLASES SUPERFAMILY PROTEIN"/>
    <property type="match status" value="1"/>
</dbReference>
<gene>
    <name evidence="2" type="ORF">AVDCRST_MAG28-993</name>
</gene>
<evidence type="ECO:0000259" key="1">
    <source>
        <dbReference type="Pfam" id="PF12697"/>
    </source>
</evidence>
<dbReference type="Pfam" id="PF12697">
    <property type="entry name" value="Abhydrolase_6"/>
    <property type="match status" value="1"/>
</dbReference>
<dbReference type="PANTHER" id="PTHR43689">
    <property type="entry name" value="HYDROLASE"/>
    <property type="match status" value="1"/>
</dbReference>
<dbReference type="GO" id="GO:0016787">
    <property type="term" value="F:hydrolase activity"/>
    <property type="evidence" value="ECO:0007669"/>
    <property type="project" value="UniProtKB-KW"/>
</dbReference>
<keyword evidence="2" id="KW-0378">Hydrolase</keyword>
<accession>A0A6J4QTS8</accession>
<name>A0A6J4QTS8_9ACTN</name>
<dbReference type="InterPro" id="IPR029058">
    <property type="entry name" value="AB_hydrolase_fold"/>
</dbReference>
<protein>
    <submittedName>
        <fullName evidence="2">Alpha/beta hydrolase fold</fullName>
    </submittedName>
</protein>
<dbReference type="SUPFAM" id="SSF53474">
    <property type="entry name" value="alpha/beta-Hydrolases"/>
    <property type="match status" value="1"/>
</dbReference>
<organism evidence="2">
    <name type="scientific">uncultured Rubrobacteraceae bacterium</name>
    <dbReference type="NCBI Taxonomy" id="349277"/>
    <lineage>
        <taxon>Bacteria</taxon>
        <taxon>Bacillati</taxon>
        <taxon>Actinomycetota</taxon>
        <taxon>Rubrobacteria</taxon>
        <taxon>Rubrobacterales</taxon>
        <taxon>Rubrobacteraceae</taxon>
        <taxon>environmental samples</taxon>
    </lineage>
</organism>
<sequence length="250" mass="27895">MSKWACVDGLRIHYRISNEAVPEGRPTVVLVHGLIVSSRYMIPTLKRLARHYQVYAPDLPGFGKSEKPSRTLDVAGLSNALSAWMDAVGLKRAVLVGNSMGCQIIADLAVRYPELVERAVLQGSTMDPRGRSVSRQVARFLLDMTREPPSLLSIELRDYLAAGTRRGWHTLRYALEDRIEENLPRLRAPVLVVRGSRDPICPQRWAEEMVQILPKSRLVVLPGAAHAANFGAPEELVNVIREFLEKGKEA</sequence>
<feature type="domain" description="AB hydrolase-1" evidence="1">
    <location>
        <begin position="28"/>
        <end position="238"/>
    </location>
</feature>
<dbReference type="EMBL" id="CADCVE010000022">
    <property type="protein sequence ID" value="CAA9447196.1"/>
    <property type="molecule type" value="Genomic_DNA"/>
</dbReference>
<dbReference type="InterPro" id="IPR000073">
    <property type="entry name" value="AB_hydrolase_1"/>
</dbReference>
<proteinExistence type="predicted"/>
<dbReference type="Gene3D" id="3.40.50.1820">
    <property type="entry name" value="alpha/beta hydrolase"/>
    <property type="match status" value="1"/>
</dbReference>
<evidence type="ECO:0000313" key="2">
    <source>
        <dbReference type="EMBL" id="CAA9447196.1"/>
    </source>
</evidence>
<dbReference type="PRINTS" id="PR00111">
    <property type="entry name" value="ABHYDROLASE"/>
</dbReference>